<dbReference type="AlphaFoldDB" id="A0A8J2RCJ3"/>
<dbReference type="Proteomes" id="UP000789390">
    <property type="component" value="Unassembled WGS sequence"/>
</dbReference>
<keyword evidence="5" id="KW-1185">Reference proteome</keyword>
<reference evidence="4" key="1">
    <citation type="submission" date="2021-11" db="EMBL/GenBank/DDBJ databases">
        <authorList>
            <person name="Schell T."/>
        </authorList>
    </citation>
    <scope>NUCLEOTIDE SEQUENCE</scope>
    <source>
        <strain evidence="4">M5</strain>
    </source>
</reference>
<dbReference type="GO" id="GO:1990380">
    <property type="term" value="F:K48-linked deubiquitinase activity"/>
    <property type="evidence" value="ECO:0007669"/>
    <property type="project" value="UniProtKB-UniRule"/>
</dbReference>
<organism evidence="4 5">
    <name type="scientific">Daphnia galeata</name>
    <dbReference type="NCBI Taxonomy" id="27404"/>
    <lineage>
        <taxon>Eukaryota</taxon>
        <taxon>Metazoa</taxon>
        <taxon>Ecdysozoa</taxon>
        <taxon>Arthropoda</taxon>
        <taxon>Crustacea</taxon>
        <taxon>Branchiopoda</taxon>
        <taxon>Diplostraca</taxon>
        <taxon>Cladocera</taxon>
        <taxon>Anomopoda</taxon>
        <taxon>Daphniidae</taxon>
        <taxon>Daphnia</taxon>
    </lineage>
</organism>
<keyword evidence="2" id="KW-0645">Protease</keyword>
<name>A0A8J2RCJ3_9CRUS</name>
<dbReference type="Pfam" id="PF13898">
    <property type="entry name" value="MINDY-3_4_CD"/>
    <property type="match status" value="1"/>
</dbReference>
<sequence length="234" mass="25795">MRFQFVSNPLMPTTVTIQQEALAYAIANIIWKTGNGQSAILCLPQPNAVYVVGSPQFNEDGLTEKRMKINNALKFTLQLQLCQMNRIEELHQTIRRNIHVVKHNLKFQEDPGPAVMLILYSAILTRGIKQVTEDMGKPSGGDGVLTPMKSLMNITGNIVFGPISLFLLGRASPFLHNGVQYQDDGDSRTEETGVLIRSPIGLLLWMGNEAKTAAYNLGSRYKTPGGADMGGRCF</sequence>
<comment type="catalytic activity">
    <reaction evidence="2">
        <text>Thiol-dependent hydrolysis of ester, thioester, amide, peptide and isopeptide bonds formed by the C-terminal Gly of ubiquitin (a 76-residue protein attached to proteins as an intracellular targeting signal).</text>
        <dbReference type="EC" id="3.4.19.12"/>
    </reaction>
</comment>
<evidence type="ECO:0000313" key="5">
    <source>
        <dbReference type="Proteomes" id="UP000789390"/>
    </source>
</evidence>
<comment type="caution">
    <text evidence="4">The sequence shown here is derived from an EMBL/GenBank/DDBJ whole genome shotgun (WGS) entry which is preliminary data.</text>
</comment>
<feature type="domain" description="Deubiquitinating enzyme MINDY-3/4 conserved" evidence="3">
    <location>
        <begin position="3"/>
        <end position="231"/>
    </location>
</feature>
<keyword evidence="2" id="KW-0788">Thiol protease</keyword>
<dbReference type="OrthoDB" id="10263628at2759"/>
<keyword evidence="2" id="KW-0378">Hydrolase</keyword>
<accession>A0A8J2RCJ3</accession>
<evidence type="ECO:0000256" key="1">
    <source>
        <dbReference type="ARBA" id="ARBA00011074"/>
    </source>
</evidence>
<evidence type="ECO:0000313" key="4">
    <source>
        <dbReference type="EMBL" id="CAH0100074.1"/>
    </source>
</evidence>
<dbReference type="PANTHER" id="PTHR12473:SF8">
    <property type="entry name" value="UBIQUITIN CARBOXYL-TERMINAL HYDROLASE MINDY-4-RELATED"/>
    <property type="match status" value="1"/>
</dbReference>
<dbReference type="GO" id="GO:0006508">
    <property type="term" value="P:proteolysis"/>
    <property type="evidence" value="ECO:0007669"/>
    <property type="project" value="UniProtKB-KW"/>
</dbReference>
<dbReference type="GO" id="GO:0004843">
    <property type="term" value="F:cysteine-type deubiquitinase activity"/>
    <property type="evidence" value="ECO:0007669"/>
    <property type="project" value="UniProtKB-UniRule"/>
</dbReference>
<dbReference type="SMART" id="SM01174">
    <property type="entry name" value="DUF4205"/>
    <property type="match status" value="1"/>
</dbReference>
<gene>
    <name evidence="4" type="ORF">DGAL_LOCUS2247</name>
</gene>
<dbReference type="EMBL" id="CAKKLH010000031">
    <property type="protein sequence ID" value="CAH0100074.1"/>
    <property type="molecule type" value="Genomic_DNA"/>
</dbReference>
<keyword evidence="2" id="KW-0833">Ubl conjugation pathway</keyword>
<dbReference type="InterPro" id="IPR039785">
    <property type="entry name" value="MINY3/4"/>
</dbReference>
<evidence type="ECO:0000259" key="3">
    <source>
        <dbReference type="SMART" id="SM01174"/>
    </source>
</evidence>
<protein>
    <recommendedName>
        <fullName evidence="2">Ubiquitin carboxyl-terminal hydrolase MINDY</fullName>
        <ecNumber evidence="2">3.4.19.12</ecNumber>
    </recommendedName>
</protein>
<dbReference type="InterPro" id="IPR025257">
    <property type="entry name" value="MINDY-3/4_CD"/>
</dbReference>
<evidence type="ECO:0000256" key="2">
    <source>
        <dbReference type="RuleBase" id="RU367088"/>
    </source>
</evidence>
<proteinExistence type="inferred from homology"/>
<comment type="similarity">
    <text evidence="1 2">Belongs to the MINDY deubiquitinase family. FAM188 subfamily.</text>
</comment>
<comment type="function">
    <text evidence="2">Hydrolase that can remove 'Lys-48'-linked conjugated ubiquitin from proteins.</text>
</comment>
<dbReference type="PANTHER" id="PTHR12473">
    <property type="entry name" value="UBIQUITIN CARBOXYL-TERMINAL HYDROLASE MINDY-4-RELATED"/>
    <property type="match status" value="1"/>
</dbReference>
<dbReference type="EC" id="3.4.19.12" evidence="2"/>
<dbReference type="GO" id="GO:0071108">
    <property type="term" value="P:protein K48-linked deubiquitination"/>
    <property type="evidence" value="ECO:0007669"/>
    <property type="project" value="InterPro"/>
</dbReference>